<dbReference type="InterPro" id="IPR036188">
    <property type="entry name" value="FAD/NAD-bd_sf"/>
</dbReference>
<dbReference type="PANTHER" id="PTHR13847">
    <property type="entry name" value="SARCOSINE DEHYDROGENASE-RELATED"/>
    <property type="match status" value="1"/>
</dbReference>
<sequence>MRVCIIGAGIIGACVARHLARKGIDVTVLDAGGASASAASFGWINASFFANPAHHALRAEGLAAWGRLRDAVPNVPIKVCGAVSWEAQGAALDQMAADLTDLGYDHEVWGGKMLRAAEPDVLADPERTLVFPQEMAADSAGVARAVLEASGARVVRGVRALGILGADAVTGVDTSLGRIAADHVVVAAGTGAEAVLATCGVRLPMLTRPGVLVRTTPVEARIGRILVTDHGEVRQLPCGRLLASAVANHQGDEADTVVETPDEIATRVLEWLSPLVRGGVSGWDQVRLGYRPMPADGLPVIGAAGPKGLHVAVMHSGVTLAAVVGEILAAQITGQATNAQAHLVAPFDAGRF</sequence>
<gene>
    <name evidence="3" type="ORF">PSJ8397_00537</name>
</gene>
<dbReference type="Proteomes" id="UP000193623">
    <property type="component" value="Unassembled WGS sequence"/>
</dbReference>
<dbReference type="PANTHER" id="PTHR13847:SF289">
    <property type="entry name" value="GLYCINE OXIDASE"/>
    <property type="match status" value="1"/>
</dbReference>
<evidence type="ECO:0000259" key="2">
    <source>
        <dbReference type="Pfam" id="PF01266"/>
    </source>
</evidence>
<keyword evidence="4" id="KW-1185">Reference proteome</keyword>
<dbReference type="Pfam" id="PF01266">
    <property type="entry name" value="DAO"/>
    <property type="match status" value="1"/>
</dbReference>
<evidence type="ECO:0000313" key="3">
    <source>
        <dbReference type="EMBL" id="SLN17310.1"/>
    </source>
</evidence>
<dbReference type="GO" id="GO:0005737">
    <property type="term" value="C:cytoplasm"/>
    <property type="evidence" value="ECO:0007669"/>
    <property type="project" value="TreeGrafter"/>
</dbReference>
<reference evidence="3 4" key="1">
    <citation type="submission" date="2017-03" db="EMBL/GenBank/DDBJ databases">
        <authorList>
            <person name="Afonso C.L."/>
            <person name="Miller P.J."/>
            <person name="Scott M.A."/>
            <person name="Spackman E."/>
            <person name="Goraichik I."/>
            <person name="Dimitrov K.M."/>
            <person name="Suarez D.L."/>
            <person name="Swayne D.E."/>
        </authorList>
    </citation>
    <scope>NUCLEOTIDE SEQUENCE [LARGE SCALE GENOMIC DNA]</scope>
    <source>
        <strain evidence="3 4">CECT 8397</strain>
    </source>
</reference>
<evidence type="ECO:0000256" key="1">
    <source>
        <dbReference type="ARBA" id="ARBA00023002"/>
    </source>
</evidence>
<dbReference type="AlphaFoldDB" id="A0A1Y5RHK6"/>
<dbReference type="OrthoDB" id="8993739at2"/>
<dbReference type="RefSeq" id="WP_085862990.1">
    <property type="nucleotide sequence ID" value="NZ_FWFT01000001.1"/>
</dbReference>
<accession>A0A1Y5RHK6</accession>
<proteinExistence type="predicted"/>
<dbReference type="SUPFAM" id="SSF51905">
    <property type="entry name" value="FAD/NAD(P)-binding domain"/>
    <property type="match status" value="1"/>
</dbReference>
<dbReference type="GO" id="GO:0016491">
    <property type="term" value="F:oxidoreductase activity"/>
    <property type="evidence" value="ECO:0007669"/>
    <property type="project" value="UniProtKB-KW"/>
</dbReference>
<dbReference type="Gene3D" id="3.30.9.10">
    <property type="entry name" value="D-Amino Acid Oxidase, subunit A, domain 2"/>
    <property type="match status" value="1"/>
</dbReference>
<dbReference type="InterPro" id="IPR006076">
    <property type="entry name" value="FAD-dep_OxRdtase"/>
</dbReference>
<protein>
    <submittedName>
        <fullName evidence="3">D-amino acid dehydrogenase small subunit</fullName>
    </submittedName>
</protein>
<dbReference type="EMBL" id="FWFT01000001">
    <property type="protein sequence ID" value="SLN17310.1"/>
    <property type="molecule type" value="Genomic_DNA"/>
</dbReference>
<organism evidence="3 4">
    <name type="scientific">Pseudooctadecabacter jejudonensis</name>
    <dbReference type="NCBI Taxonomy" id="1391910"/>
    <lineage>
        <taxon>Bacteria</taxon>
        <taxon>Pseudomonadati</taxon>
        <taxon>Pseudomonadota</taxon>
        <taxon>Alphaproteobacteria</taxon>
        <taxon>Rhodobacterales</taxon>
        <taxon>Paracoccaceae</taxon>
        <taxon>Pseudooctadecabacter</taxon>
    </lineage>
</organism>
<name>A0A1Y5RHK6_9RHOB</name>
<keyword evidence="1" id="KW-0560">Oxidoreductase</keyword>
<dbReference type="Gene3D" id="3.50.50.60">
    <property type="entry name" value="FAD/NAD(P)-binding domain"/>
    <property type="match status" value="1"/>
</dbReference>
<evidence type="ECO:0000313" key="4">
    <source>
        <dbReference type="Proteomes" id="UP000193623"/>
    </source>
</evidence>
<feature type="domain" description="FAD dependent oxidoreductase" evidence="2">
    <location>
        <begin position="2"/>
        <end position="330"/>
    </location>
</feature>